<reference evidence="2 3" key="1">
    <citation type="journal article" date="2023" name="Sci. Data">
        <title>Genome assembly of the Korean intertidal mud-creeper Batillaria attramentaria.</title>
        <authorList>
            <person name="Patra A.K."/>
            <person name="Ho P.T."/>
            <person name="Jun S."/>
            <person name="Lee S.J."/>
            <person name="Kim Y."/>
            <person name="Won Y.J."/>
        </authorList>
    </citation>
    <scope>NUCLEOTIDE SEQUENCE [LARGE SCALE GENOMIC DNA]</scope>
    <source>
        <strain evidence="2">Wonlab-2016</strain>
    </source>
</reference>
<evidence type="ECO:0000313" key="2">
    <source>
        <dbReference type="EMBL" id="KAK7503108.1"/>
    </source>
</evidence>
<sequence length="183" mass="20149">MDVRALIGALALRLCRFVPLSMGPATVLDRRQACHAAMSVGITGNIVFASGRTRFWNNFPCLVWETGLISWDLLVCTSSRWLGGKTAKLFPVVLPLVCTHNGSAVPLVCTHDDSARSLCYSACTKTLSHRWPVSTIALSRACCPKRRDLRVPAECLRELQPKQCRVAITPDGRRQSGRLREGS</sequence>
<evidence type="ECO:0000313" key="3">
    <source>
        <dbReference type="Proteomes" id="UP001519460"/>
    </source>
</evidence>
<proteinExistence type="predicted"/>
<organism evidence="2 3">
    <name type="scientific">Batillaria attramentaria</name>
    <dbReference type="NCBI Taxonomy" id="370345"/>
    <lineage>
        <taxon>Eukaryota</taxon>
        <taxon>Metazoa</taxon>
        <taxon>Spiralia</taxon>
        <taxon>Lophotrochozoa</taxon>
        <taxon>Mollusca</taxon>
        <taxon>Gastropoda</taxon>
        <taxon>Caenogastropoda</taxon>
        <taxon>Sorbeoconcha</taxon>
        <taxon>Cerithioidea</taxon>
        <taxon>Batillariidae</taxon>
        <taxon>Batillaria</taxon>
    </lineage>
</organism>
<name>A0ABD0LUP5_9CAEN</name>
<comment type="caution">
    <text evidence="2">The sequence shown here is derived from an EMBL/GenBank/DDBJ whole genome shotgun (WGS) entry which is preliminary data.</text>
</comment>
<dbReference type="AlphaFoldDB" id="A0ABD0LUP5"/>
<evidence type="ECO:0000256" key="1">
    <source>
        <dbReference type="SAM" id="SignalP"/>
    </source>
</evidence>
<feature type="chain" id="PRO_5044761687" description="Secreted protein" evidence="1">
    <location>
        <begin position="18"/>
        <end position="183"/>
    </location>
</feature>
<accession>A0ABD0LUP5</accession>
<dbReference type="Proteomes" id="UP001519460">
    <property type="component" value="Unassembled WGS sequence"/>
</dbReference>
<evidence type="ECO:0008006" key="4">
    <source>
        <dbReference type="Google" id="ProtNLM"/>
    </source>
</evidence>
<gene>
    <name evidence="2" type="ORF">BaRGS_00005734</name>
</gene>
<keyword evidence="1" id="KW-0732">Signal</keyword>
<feature type="signal peptide" evidence="1">
    <location>
        <begin position="1"/>
        <end position="17"/>
    </location>
</feature>
<protein>
    <recommendedName>
        <fullName evidence="4">Secreted protein</fullName>
    </recommendedName>
</protein>
<dbReference type="EMBL" id="JACVVK020000022">
    <property type="protein sequence ID" value="KAK7503108.1"/>
    <property type="molecule type" value="Genomic_DNA"/>
</dbReference>
<keyword evidence="3" id="KW-1185">Reference proteome</keyword>